<reference evidence="2" key="1">
    <citation type="journal article" date="2017" name="Gigascience">
        <title>The genome draft of coconut (Cocos nucifera).</title>
        <authorList>
            <person name="Xiao Y."/>
            <person name="Xu P."/>
            <person name="Fan H."/>
            <person name="Baudouin L."/>
            <person name="Xia W."/>
            <person name="Bocs S."/>
            <person name="Xu J."/>
            <person name="Li Q."/>
            <person name="Guo A."/>
            <person name="Zhou L."/>
            <person name="Li J."/>
            <person name="Wu Y."/>
            <person name="Ma Z."/>
            <person name="Armero A."/>
            <person name="Issali A.E."/>
            <person name="Liu N."/>
            <person name="Peng M."/>
            <person name="Yang Y."/>
        </authorList>
    </citation>
    <scope>NUCLEOTIDE SEQUENCE</scope>
    <source>
        <tissue evidence="2">Spear leaf of Hainan Tall coconut</tissue>
    </source>
</reference>
<gene>
    <name evidence="2" type="ORF">COCNU_03G009300</name>
</gene>
<name>A0A8K0MZC3_COCNU</name>
<sequence length="83" mass="9246">MKSQTEVFKMHDDMTSPAPDVQTHVGFDRTILAFIQTGHKPAPVTTRSPAHSMNIPMTMRCSSATYPFPRAKMVDTSFYPPSS</sequence>
<dbReference type="Proteomes" id="UP000797356">
    <property type="component" value="Chromosome 3"/>
</dbReference>
<evidence type="ECO:0000256" key="1">
    <source>
        <dbReference type="SAM" id="MobiDB-lite"/>
    </source>
</evidence>
<dbReference type="EMBL" id="CM017874">
    <property type="protein sequence ID" value="KAG1334811.1"/>
    <property type="molecule type" value="Genomic_DNA"/>
</dbReference>
<dbReference type="AlphaFoldDB" id="A0A8K0MZC3"/>
<reference evidence="2" key="2">
    <citation type="submission" date="2019-07" db="EMBL/GenBank/DDBJ databases">
        <authorList>
            <person name="Yang Y."/>
            <person name="Bocs S."/>
            <person name="Baudouin L."/>
        </authorList>
    </citation>
    <scope>NUCLEOTIDE SEQUENCE</scope>
    <source>
        <tissue evidence="2">Spear leaf of Hainan Tall coconut</tissue>
    </source>
</reference>
<keyword evidence="3" id="KW-1185">Reference proteome</keyword>
<feature type="region of interest" description="Disordered" evidence="1">
    <location>
        <begin position="1"/>
        <end position="22"/>
    </location>
</feature>
<evidence type="ECO:0000313" key="3">
    <source>
        <dbReference type="Proteomes" id="UP000797356"/>
    </source>
</evidence>
<comment type="caution">
    <text evidence="2">The sequence shown here is derived from an EMBL/GenBank/DDBJ whole genome shotgun (WGS) entry which is preliminary data.</text>
</comment>
<proteinExistence type="predicted"/>
<evidence type="ECO:0000313" key="2">
    <source>
        <dbReference type="EMBL" id="KAG1334811.1"/>
    </source>
</evidence>
<protein>
    <submittedName>
        <fullName evidence="2">Uncharacterized protein</fullName>
    </submittedName>
</protein>
<organism evidence="2 3">
    <name type="scientific">Cocos nucifera</name>
    <name type="common">Coconut palm</name>
    <dbReference type="NCBI Taxonomy" id="13894"/>
    <lineage>
        <taxon>Eukaryota</taxon>
        <taxon>Viridiplantae</taxon>
        <taxon>Streptophyta</taxon>
        <taxon>Embryophyta</taxon>
        <taxon>Tracheophyta</taxon>
        <taxon>Spermatophyta</taxon>
        <taxon>Magnoliopsida</taxon>
        <taxon>Liliopsida</taxon>
        <taxon>Arecaceae</taxon>
        <taxon>Arecoideae</taxon>
        <taxon>Cocoseae</taxon>
        <taxon>Attaleinae</taxon>
        <taxon>Cocos</taxon>
    </lineage>
</organism>
<accession>A0A8K0MZC3</accession>